<evidence type="ECO:0000313" key="1">
    <source>
        <dbReference type="EMBL" id="MBX39194.1"/>
    </source>
</evidence>
<dbReference type="EMBL" id="GGEC01058710">
    <property type="protein sequence ID" value="MBX39194.1"/>
    <property type="molecule type" value="Transcribed_RNA"/>
</dbReference>
<protein>
    <submittedName>
        <fullName evidence="1">Uncharacterized protein</fullName>
    </submittedName>
</protein>
<proteinExistence type="predicted"/>
<sequence length="59" mass="7045">MVKILHFIFRFVIISRNLKISVKKNLDNRSKVSLRIFIDCVNVHISSFLPFFSFKVREC</sequence>
<reference evidence="1" key="1">
    <citation type="submission" date="2018-02" db="EMBL/GenBank/DDBJ databases">
        <title>Rhizophora mucronata_Transcriptome.</title>
        <authorList>
            <person name="Meera S.P."/>
            <person name="Sreeshan A."/>
            <person name="Augustine A."/>
        </authorList>
    </citation>
    <scope>NUCLEOTIDE SEQUENCE</scope>
    <source>
        <tissue evidence="1">Leaf</tissue>
    </source>
</reference>
<organism evidence="1">
    <name type="scientific">Rhizophora mucronata</name>
    <name type="common">Asiatic mangrove</name>
    <dbReference type="NCBI Taxonomy" id="61149"/>
    <lineage>
        <taxon>Eukaryota</taxon>
        <taxon>Viridiplantae</taxon>
        <taxon>Streptophyta</taxon>
        <taxon>Embryophyta</taxon>
        <taxon>Tracheophyta</taxon>
        <taxon>Spermatophyta</taxon>
        <taxon>Magnoliopsida</taxon>
        <taxon>eudicotyledons</taxon>
        <taxon>Gunneridae</taxon>
        <taxon>Pentapetalae</taxon>
        <taxon>rosids</taxon>
        <taxon>fabids</taxon>
        <taxon>Malpighiales</taxon>
        <taxon>Rhizophoraceae</taxon>
        <taxon>Rhizophora</taxon>
    </lineage>
</organism>
<accession>A0A2P2N9Q1</accession>
<dbReference type="AlphaFoldDB" id="A0A2P2N9Q1"/>
<name>A0A2P2N9Q1_RHIMU</name>